<comment type="caution">
    <text evidence="1">The sequence shown here is derived from an EMBL/GenBank/DDBJ whole genome shotgun (WGS) entry which is preliminary data.</text>
</comment>
<dbReference type="EMBL" id="JAUJFL010000005">
    <property type="protein sequence ID" value="KAK2602383.1"/>
    <property type="molecule type" value="Genomic_DNA"/>
</dbReference>
<dbReference type="Proteomes" id="UP001265746">
    <property type="component" value="Unassembled WGS sequence"/>
</dbReference>
<keyword evidence="2" id="KW-1185">Reference proteome</keyword>
<organism evidence="1 2">
    <name type="scientific">Phomopsis amygdali</name>
    <name type="common">Fusicoccum amygdali</name>
    <dbReference type="NCBI Taxonomy" id="1214568"/>
    <lineage>
        <taxon>Eukaryota</taxon>
        <taxon>Fungi</taxon>
        <taxon>Dikarya</taxon>
        <taxon>Ascomycota</taxon>
        <taxon>Pezizomycotina</taxon>
        <taxon>Sordariomycetes</taxon>
        <taxon>Sordariomycetidae</taxon>
        <taxon>Diaporthales</taxon>
        <taxon>Diaporthaceae</taxon>
        <taxon>Diaporthe</taxon>
    </lineage>
</organism>
<evidence type="ECO:0000313" key="2">
    <source>
        <dbReference type="Proteomes" id="UP001265746"/>
    </source>
</evidence>
<evidence type="ECO:0000313" key="1">
    <source>
        <dbReference type="EMBL" id="KAK2602383.1"/>
    </source>
</evidence>
<proteinExistence type="predicted"/>
<name>A0AAD9S8R3_PHOAM</name>
<reference evidence="1" key="1">
    <citation type="submission" date="2023-06" db="EMBL/GenBank/DDBJ databases">
        <authorList>
            <person name="Noh H."/>
        </authorList>
    </citation>
    <scope>NUCLEOTIDE SEQUENCE</scope>
    <source>
        <strain evidence="1">DUCC20226</strain>
    </source>
</reference>
<protein>
    <submittedName>
        <fullName evidence="1">Uncharacterized protein</fullName>
    </submittedName>
</protein>
<gene>
    <name evidence="1" type="ORF">N8I77_008918</name>
</gene>
<accession>A0AAD9S8R3</accession>
<dbReference type="AlphaFoldDB" id="A0AAD9S8R3"/>
<sequence length="196" mass="20864">MRQFDQSNACITSNFTRNAIPESPTLSNWQDGIKSSINYGFSFTHFNDYVYALHISKLPKTLLKIQGACAVESSAACTQYRGIAKRPAALAQARSTHTKAAGPTLSLLDAALTLAVSVGAPPLVDMVPSALAPVVRLGKVEPVADTAGPVSVPVPEEVKVATAPTSTRLVGFGHPRLLSSETRTLLYRDGDQSEKK</sequence>